<sequence length="370" mass="40426">MMFSSSNRPNVAEPRYTDVWEDTESDSCGSPLPRVMSFHRRPTEEFNRPRGGISAITRLVAAQRKQVPPNAKPSLLTALLKPSPIVEPLVSPTTTKNPIIFPTNRPGTTRISRGLESLRSFRDLGISAASNAPVSAESEVLEPSPAHLTKLCEEDDLSSPSPPASLTVEPSDPDDSYEYNQRYRPSIPDHEHQWHPIRESQPIYYAFSAYCQPEQPQESPISASPLFNLPTPWEECFHTRSDSAISGIPLVADAGFSTEAITIAGPKTDPTPPPILRSPPSPTSLIMSWTANIEADPDPDADQDQYRTNNPSSPVGSASTIPKTADPASSSASPSHCTRCVIPLTFDLSNSYLDKDESWECCNCATKNLN</sequence>
<name>A0AAN6NV64_9PEZI</name>
<dbReference type="AlphaFoldDB" id="A0AAN6NV64"/>
<feature type="region of interest" description="Disordered" evidence="1">
    <location>
        <begin position="294"/>
        <end position="336"/>
    </location>
</feature>
<organism evidence="2 3">
    <name type="scientific">Pseudoneurospora amorphoporcata</name>
    <dbReference type="NCBI Taxonomy" id="241081"/>
    <lineage>
        <taxon>Eukaryota</taxon>
        <taxon>Fungi</taxon>
        <taxon>Dikarya</taxon>
        <taxon>Ascomycota</taxon>
        <taxon>Pezizomycotina</taxon>
        <taxon>Sordariomycetes</taxon>
        <taxon>Sordariomycetidae</taxon>
        <taxon>Sordariales</taxon>
        <taxon>Sordariaceae</taxon>
        <taxon>Pseudoneurospora</taxon>
    </lineage>
</organism>
<evidence type="ECO:0000313" key="2">
    <source>
        <dbReference type="EMBL" id="KAK3951659.1"/>
    </source>
</evidence>
<accession>A0AAN6NV64</accession>
<dbReference type="EMBL" id="MU859142">
    <property type="protein sequence ID" value="KAK3951659.1"/>
    <property type="molecule type" value="Genomic_DNA"/>
</dbReference>
<feature type="region of interest" description="Disordered" evidence="1">
    <location>
        <begin position="1"/>
        <end position="50"/>
    </location>
</feature>
<feature type="compositionally biased region" description="Polar residues" evidence="1">
    <location>
        <begin position="306"/>
        <end position="322"/>
    </location>
</feature>
<reference evidence="2" key="1">
    <citation type="journal article" date="2023" name="Mol. Phylogenet. Evol.">
        <title>Genome-scale phylogeny and comparative genomics of the fungal order Sordariales.</title>
        <authorList>
            <person name="Hensen N."/>
            <person name="Bonometti L."/>
            <person name="Westerberg I."/>
            <person name="Brannstrom I.O."/>
            <person name="Guillou S."/>
            <person name="Cros-Aarteil S."/>
            <person name="Calhoun S."/>
            <person name="Haridas S."/>
            <person name="Kuo A."/>
            <person name="Mondo S."/>
            <person name="Pangilinan J."/>
            <person name="Riley R."/>
            <person name="LaButti K."/>
            <person name="Andreopoulos B."/>
            <person name="Lipzen A."/>
            <person name="Chen C."/>
            <person name="Yan M."/>
            <person name="Daum C."/>
            <person name="Ng V."/>
            <person name="Clum A."/>
            <person name="Steindorff A."/>
            <person name="Ohm R.A."/>
            <person name="Martin F."/>
            <person name="Silar P."/>
            <person name="Natvig D.O."/>
            <person name="Lalanne C."/>
            <person name="Gautier V."/>
            <person name="Ament-Velasquez S.L."/>
            <person name="Kruys A."/>
            <person name="Hutchinson M.I."/>
            <person name="Powell A.J."/>
            <person name="Barry K."/>
            <person name="Miller A.N."/>
            <person name="Grigoriev I.V."/>
            <person name="Debuchy R."/>
            <person name="Gladieux P."/>
            <person name="Hiltunen Thoren M."/>
            <person name="Johannesson H."/>
        </authorList>
    </citation>
    <scope>NUCLEOTIDE SEQUENCE</scope>
    <source>
        <strain evidence="2">CBS 626.80</strain>
    </source>
</reference>
<comment type="caution">
    <text evidence="2">The sequence shown here is derived from an EMBL/GenBank/DDBJ whole genome shotgun (WGS) entry which is preliminary data.</text>
</comment>
<protein>
    <submittedName>
        <fullName evidence="2">Uncharacterized protein</fullName>
    </submittedName>
</protein>
<feature type="region of interest" description="Disordered" evidence="1">
    <location>
        <begin position="153"/>
        <end position="181"/>
    </location>
</feature>
<reference evidence="2" key="2">
    <citation type="submission" date="2023-06" db="EMBL/GenBank/DDBJ databases">
        <authorList>
            <consortium name="Lawrence Berkeley National Laboratory"/>
            <person name="Mondo S.J."/>
            <person name="Hensen N."/>
            <person name="Bonometti L."/>
            <person name="Westerberg I."/>
            <person name="Brannstrom I.O."/>
            <person name="Guillou S."/>
            <person name="Cros-Aarteil S."/>
            <person name="Calhoun S."/>
            <person name="Haridas S."/>
            <person name="Kuo A."/>
            <person name="Pangilinan J."/>
            <person name="Riley R."/>
            <person name="Labutti K."/>
            <person name="Andreopoulos B."/>
            <person name="Lipzen A."/>
            <person name="Chen C."/>
            <person name="Yanf M."/>
            <person name="Daum C."/>
            <person name="Ng V."/>
            <person name="Clum A."/>
            <person name="Steindorff A."/>
            <person name="Ohm R."/>
            <person name="Martin F."/>
            <person name="Silar P."/>
            <person name="Natvig D."/>
            <person name="Lalanne C."/>
            <person name="Gautier V."/>
            <person name="Ament-Velasquez S.L."/>
            <person name="Kruys A."/>
            <person name="Hutchinson M.I."/>
            <person name="Powell A.J."/>
            <person name="Barry K."/>
            <person name="Miller A.N."/>
            <person name="Grigoriev I.V."/>
            <person name="Debuchy R."/>
            <person name="Gladieux P."/>
            <person name="Thoren M.H."/>
            <person name="Johannesson H."/>
        </authorList>
    </citation>
    <scope>NUCLEOTIDE SEQUENCE</scope>
    <source>
        <strain evidence="2">CBS 626.80</strain>
    </source>
</reference>
<keyword evidence="3" id="KW-1185">Reference proteome</keyword>
<proteinExistence type="predicted"/>
<evidence type="ECO:0000256" key="1">
    <source>
        <dbReference type="SAM" id="MobiDB-lite"/>
    </source>
</evidence>
<gene>
    <name evidence="2" type="ORF">QBC32DRAFT_158977</name>
</gene>
<evidence type="ECO:0000313" key="3">
    <source>
        <dbReference type="Proteomes" id="UP001303222"/>
    </source>
</evidence>
<dbReference type="Proteomes" id="UP001303222">
    <property type="component" value="Unassembled WGS sequence"/>
</dbReference>